<reference evidence="2" key="2">
    <citation type="submission" date="2019-06" db="EMBL/GenBank/DDBJ databases">
        <title>Genomics analysis of Aphanomyces spp. identifies a new class of oomycete effector associated with host adaptation.</title>
        <authorList>
            <person name="Gaulin E."/>
        </authorList>
    </citation>
    <scope>NUCLEOTIDE SEQUENCE</scope>
    <source>
        <strain evidence="2">CBS 578.67</strain>
    </source>
</reference>
<dbReference type="AlphaFoldDB" id="A0A485KWP4"/>
<name>A0A485KWP4_9STRA</name>
<evidence type="ECO:0000256" key="1">
    <source>
        <dbReference type="SAM" id="MobiDB-lite"/>
    </source>
</evidence>
<evidence type="ECO:0000313" key="2">
    <source>
        <dbReference type="EMBL" id="KAF0696951.1"/>
    </source>
</evidence>
<evidence type="ECO:0000313" key="3">
    <source>
        <dbReference type="EMBL" id="VFT89188.1"/>
    </source>
</evidence>
<organism evidence="3 4">
    <name type="scientific">Aphanomyces stellatus</name>
    <dbReference type="NCBI Taxonomy" id="120398"/>
    <lineage>
        <taxon>Eukaryota</taxon>
        <taxon>Sar</taxon>
        <taxon>Stramenopiles</taxon>
        <taxon>Oomycota</taxon>
        <taxon>Saprolegniomycetes</taxon>
        <taxon>Saprolegniales</taxon>
        <taxon>Verrucalvaceae</taxon>
        <taxon>Aphanomyces</taxon>
    </lineage>
</organism>
<keyword evidence="4" id="KW-1185">Reference proteome</keyword>
<feature type="compositionally biased region" description="Low complexity" evidence="1">
    <location>
        <begin position="31"/>
        <end position="43"/>
    </location>
</feature>
<dbReference type="OrthoDB" id="75903at2759"/>
<gene>
    <name evidence="3" type="primary">Aste57867_12336</name>
    <name evidence="2" type="ORF">As57867_012290</name>
    <name evidence="3" type="ORF">ASTE57867_12336</name>
</gene>
<dbReference type="Proteomes" id="UP000332933">
    <property type="component" value="Unassembled WGS sequence"/>
</dbReference>
<protein>
    <submittedName>
        <fullName evidence="3">Aste57867_12336 protein</fullName>
    </submittedName>
</protein>
<dbReference type="EMBL" id="CAADRA010005374">
    <property type="protein sequence ID" value="VFT89188.1"/>
    <property type="molecule type" value="Genomic_DNA"/>
</dbReference>
<reference evidence="3 4" key="1">
    <citation type="submission" date="2019-03" db="EMBL/GenBank/DDBJ databases">
        <authorList>
            <person name="Gaulin E."/>
            <person name="Dumas B."/>
        </authorList>
    </citation>
    <scope>NUCLEOTIDE SEQUENCE [LARGE SCALE GENOMIC DNA]</scope>
    <source>
        <strain evidence="3">CBS 568.67</strain>
    </source>
</reference>
<evidence type="ECO:0000313" key="4">
    <source>
        <dbReference type="Proteomes" id="UP000332933"/>
    </source>
</evidence>
<dbReference type="EMBL" id="VJMH01005353">
    <property type="protein sequence ID" value="KAF0696951.1"/>
    <property type="molecule type" value="Genomic_DNA"/>
</dbReference>
<sequence>MSWIARILHPFQKTSKKARAINNQQPKRFFTSKTTTSQEETTPPCSPDSQRFVKALPVITLFNHAKAAVPVQIPREHLYQKKNIVGGKSVPFTRRQTKLAKRKVIVYETILEHEVYHSR</sequence>
<feature type="region of interest" description="Disordered" evidence="1">
    <location>
        <begin position="26"/>
        <end position="48"/>
    </location>
</feature>
<proteinExistence type="predicted"/>
<accession>A0A485KWP4</accession>